<dbReference type="OrthoDB" id="9129243at2"/>
<dbReference type="CDD" id="cd00293">
    <property type="entry name" value="USP-like"/>
    <property type="match status" value="1"/>
</dbReference>
<dbReference type="InterPro" id="IPR006016">
    <property type="entry name" value="UspA"/>
</dbReference>
<dbReference type="AlphaFoldDB" id="A0A1G7SKT1"/>
<dbReference type="InterPro" id="IPR014729">
    <property type="entry name" value="Rossmann-like_a/b/a_fold"/>
</dbReference>
<dbReference type="Pfam" id="PF00582">
    <property type="entry name" value="Usp"/>
    <property type="match status" value="1"/>
</dbReference>
<dbReference type="SUPFAM" id="SSF52402">
    <property type="entry name" value="Adenine nucleotide alpha hydrolases-like"/>
    <property type="match status" value="1"/>
</dbReference>
<reference evidence="2 3" key="1">
    <citation type="submission" date="2016-10" db="EMBL/GenBank/DDBJ databases">
        <authorList>
            <person name="de Groot N.N."/>
        </authorList>
    </citation>
    <scope>NUCLEOTIDE SEQUENCE [LARGE SCALE GENOMIC DNA]</scope>
    <source>
        <strain evidence="2 3">LMG 2247</strain>
    </source>
</reference>
<organism evidence="2 3">
    <name type="scientific">Paraburkholderia phenazinium</name>
    <dbReference type="NCBI Taxonomy" id="60549"/>
    <lineage>
        <taxon>Bacteria</taxon>
        <taxon>Pseudomonadati</taxon>
        <taxon>Pseudomonadota</taxon>
        <taxon>Betaproteobacteria</taxon>
        <taxon>Burkholderiales</taxon>
        <taxon>Burkholderiaceae</taxon>
        <taxon>Paraburkholderia</taxon>
    </lineage>
</organism>
<dbReference type="RefSeq" id="WP_090682715.1">
    <property type="nucleotide sequence ID" value="NZ_CADERL010000002.1"/>
</dbReference>
<evidence type="ECO:0000259" key="1">
    <source>
        <dbReference type="Pfam" id="PF00582"/>
    </source>
</evidence>
<sequence length="168" mass="18218">MFTKILVAVSANSPDSVLASAIELAQKYDARVFALHVVDPTPGYAGPADYNFGLIVEAMEAHGREIVTRVTNVLDDHARSAETRMVTLPMSGFTIGYAIAAFAEESGADLILLGQRKSGWWRWLNEDVATDVRRRTGTPIQIVSGKIADGSSRRTENLWADVPATGAR</sequence>
<evidence type="ECO:0000313" key="2">
    <source>
        <dbReference type="EMBL" id="SDG23502.1"/>
    </source>
</evidence>
<name>A0A1G7SKT1_9BURK</name>
<accession>A0A1G7SKT1</accession>
<evidence type="ECO:0000313" key="3">
    <source>
        <dbReference type="Proteomes" id="UP000199706"/>
    </source>
</evidence>
<feature type="domain" description="UspA" evidence="1">
    <location>
        <begin position="1"/>
        <end position="143"/>
    </location>
</feature>
<protein>
    <submittedName>
        <fullName evidence="2">Nucleotide-binding universal stress protein, UspA family</fullName>
    </submittedName>
</protein>
<dbReference type="Proteomes" id="UP000199706">
    <property type="component" value="Unassembled WGS sequence"/>
</dbReference>
<gene>
    <name evidence="2" type="ORF">SAMN05216466_102557</name>
</gene>
<dbReference type="EMBL" id="FNCJ01000002">
    <property type="protein sequence ID" value="SDG23502.1"/>
    <property type="molecule type" value="Genomic_DNA"/>
</dbReference>
<dbReference type="Gene3D" id="3.40.50.620">
    <property type="entry name" value="HUPs"/>
    <property type="match status" value="1"/>
</dbReference>
<proteinExistence type="predicted"/>